<dbReference type="Gene3D" id="3.30.1370.240">
    <property type="match status" value="1"/>
</dbReference>
<evidence type="ECO:0000313" key="9">
    <source>
        <dbReference type="EMBL" id="KDQ64646.1"/>
    </source>
</evidence>
<sequence length="551" mass="60577">MAEALQQLILDTLHASGTIGDTRTLIIPGQSKPAASSDAQIIIRGALDSLDSREMITYTTHETLSHVLTPEGAQIALEGSHEARVWAALPVKGEGSPVLPEELKKKVGDSAKAGQGNAFKNGWITKEGKGLVKLVASIVDSTQQDMREVDATGSLAAGEKALAELRKRKLIVQRKGQWFTVEKGPNFSTSIAKPETDLTVDMLTSGSWKTATFKKYNFEAEGIPTNGGAFHPLLKVREEIRNIFLEMGFTEMPTASFVESGFWCFDALFVPQQHPARDLQDTFYLSDPSSSLPPPADYYARVSQVHEHGGYGSAGYRAPWSHAESSKLLLRTHTTASSAAMLYKLAAKCRGERTPAESNGGSGELAHEHGDVRAQVSAGILDAQDKSSQSQAKPKVDDDGFRPAKLFSIDRVFRNETTDATHLAEFHQVEGVVADRGLTLADLIGFMRLFFKKLGLENLRFKPAYNPYTEPSLEIFAFHPHLRKWVEIGNSGMFRPEMLEPMGFPKDVRVHGWGLSLERPTMIRYGINNIRTLLGHKVSIESVEKSPAVMF</sequence>
<dbReference type="GO" id="GO:0005829">
    <property type="term" value="C:cytosol"/>
    <property type="evidence" value="ECO:0007669"/>
    <property type="project" value="TreeGrafter"/>
</dbReference>
<dbReference type="InterPro" id="IPR045864">
    <property type="entry name" value="aa-tRNA-synth_II/BPL/LPL"/>
</dbReference>
<dbReference type="PANTHER" id="PTHR11538">
    <property type="entry name" value="PHENYLALANYL-TRNA SYNTHETASE"/>
    <property type="match status" value="1"/>
</dbReference>
<evidence type="ECO:0000256" key="6">
    <source>
        <dbReference type="ARBA" id="ARBA00023146"/>
    </source>
</evidence>
<evidence type="ECO:0000259" key="8">
    <source>
        <dbReference type="PROSITE" id="PS50862"/>
    </source>
</evidence>
<evidence type="ECO:0000256" key="1">
    <source>
        <dbReference type="ARBA" id="ARBA00012814"/>
    </source>
</evidence>
<dbReference type="Gene3D" id="3.30.930.10">
    <property type="entry name" value="Bira Bifunctional Protein, Domain 2"/>
    <property type="match status" value="1"/>
</dbReference>
<dbReference type="STRING" id="933084.A0A067QPT1"/>
<dbReference type="EMBL" id="KL197709">
    <property type="protein sequence ID" value="KDQ64646.1"/>
    <property type="molecule type" value="Genomic_DNA"/>
</dbReference>
<dbReference type="Gene3D" id="1.10.10.2330">
    <property type="match status" value="1"/>
</dbReference>
<dbReference type="InterPro" id="IPR006195">
    <property type="entry name" value="aa-tRNA-synth_II"/>
</dbReference>
<dbReference type="GO" id="GO:0009328">
    <property type="term" value="C:phenylalanine-tRNA ligase complex"/>
    <property type="evidence" value="ECO:0007669"/>
    <property type="project" value="TreeGrafter"/>
</dbReference>
<dbReference type="GO" id="GO:0000049">
    <property type="term" value="F:tRNA binding"/>
    <property type="evidence" value="ECO:0007669"/>
    <property type="project" value="InterPro"/>
</dbReference>
<dbReference type="HOGENOM" id="CLU_025086_2_0_1"/>
<keyword evidence="10" id="KW-1185">Reference proteome</keyword>
<name>A0A067QPT1_9AGAM</name>
<proteinExistence type="predicted"/>
<dbReference type="GO" id="GO:0006432">
    <property type="term" value="P:phenylalanyl-tRNA aminoacylation"/>
    <property type="evidence" value="ECO:0007669"/>
    <property type="project" value="TreeGrafter"/>
</dbReference>
<dbReference type="GO" id="GO:0004826">
    <property type="term" value="F:phenylalanine-tRNA ligase activity"/>
    <property type="evidence" value="ECO:0007669"/>
    <property type="project" value="UniProtKB-EC"/>
</dbReference>
<reference evidence="10" key="1">
    <citation type="journal article" date="2014" name="Proc. Natl. Acad. Sci. U.S.A.">
        <title>Extensive sampling of basidiomycete genomes demonstrates inadequacy of the white-rot/brown-rot paradigm for wood decay fungi.</title>
        <authorList>
            <person name="Riley R."/>
            <person name="Salamov A.A."/>
            <person name="Brown D.W."/>
            <person name="Nagy L.G."/>
            <person name="Floudas D."/>
            <person name="Held B.W."/>
            <person name="Levasseur A."/>
            <person name="Lombard V."/>
            <person name="Morin E."/>
            <person name="Otillar R."/>
            <person name="Lindquist E.A."/>
            <person name="Sun H."/>
            <person name="LaButti K.M."/>
            <person name="Schmutz J."/>
            <person name="Jabbour D."/>
            <person name="Luo H."/>
            <person name="Baker S.E."/>
            <person name="Pisabarro A.G."/>
            <person name="Walton J.D."/>
            <person name="Blanchette R.A."/>
            <person name="Henrissat B."/>
            <person name="Martin F."/>
            <person name="Cullen D."/>
            <person name="Hibbett D.S."/>
            <person name="Grigoriev I.V."/>
        </authorList>
    </citation>
    <scope>NUCLEOTIDE SEQUENCE [LARGE SCALE GENOMIC DNA]</scope>
    <source>
        <strain evidence="10">MUCL 33604</strain>
    </source>
</reference>
<dbReference type="InterPro" id="IPR040725">
    <property type="entry name" value="PheRS_DBD3"/>
</dbReference>
<dbReference type="AlphaFoldDB" id="A0A067QPT1"/>
<dbReference type="InParanoid" id="A0A067QPT1"/>
<evidence type="ECO:0000256" key="7">
    <source>
        <dbReference type="ARBA" id="ARBA00030612"/>
    </source>
</evidence>
<keyword evidence="6" id="KW-0030">Aminoacyl-tRNA synthetase</keyword>
<evidence type="ECO:0000256" key="3">
    <source>
        <dbReference type="ARBA" id="ARBA00022741"/>
    </source>
</evidence>
<organism evidence="9 10">
    <name type="scientific">Jaapia argillacea MUCL 33604</name>
    <dbReference type="NCBI Taxonomy" id="933084"/>
    <lineage>
        <taxon>Eukaryota</taxon>
        <taxon>Fungi</taxon>
        <taxon>Dikarya</taxon>
        <taxon>Basidiomycota</taxon>
        <taxon>Agaricomycotina</taxon>
        <taxon>Agaricomycetes</taxon>
        <taxon>Agaricomycetidae</taxon>
        <taxon>Jaapiales</taxon>
        <taxon>Jaapiaceae</taxon>
        <taxon>Jaapia</taxon>
    </lineage>
</organism>
<keyword evidence="4" id="KW-0067">ATP-binding</keyword>
<dbReference type="Pfam" id="PF18553">
    <property type="entry name" value="PheRS_DBD3"/>
    <property type="match status" value="1"/>
</dbReference>
<evidence type="ECO:0000313" key="10">
    <source>
        <dbReference type="Proteomes" id="UP000027265"/>
    </source>
</evidence>
<protein>
    <recommendedName>
        <fullName evidence="1">phenylalanine--tRNA ligase</fullName>
        <ecNumber evidence="1">6.1.1.20</ecNumber>
    </recommendedName>
    <alternativeName>
        <fullName evidence="7">Phenylalanyl-tRNA synthetase alpha subunit</fullName>
    </alternativeName>
</protein>
<dbReference type="EC" id="6.1.1.20" evidence="1"/>
<dbReference type="InterPro" id="IPR002319">
    <property type="entry name" value="Phenylalanyl-tRNA_Synthase"/>
</dbReference>
<dbReference type="Proteomes" id="UP000027265">
    <property type="component" value="Unassembled WGS sequence"/>
</dbReference>
<evidence type="ECO:0000256" key="2">
    <source>
        <dbReference type="ARBA" id="ARBA00022598"/>
    </source>
</evidence>
<keyword evidence="3" id="KW-0547">Nucleotide-binding</keyword>
<dbReference type="FunCoup" id="A0A067QPT1">
    <property type="interactions" value="757"/>
</dbReference>
<dbReference type="GO" id="GO:0005524">
    <property type="term" value="F:ATP binding"/>
    <property type="evidence" value="ECO:0007669"/>
    <property type="project" value="UniProtKB-KW"/>
</dbReference>
<dbReference type="Gene3D" id="1.10.10.2320">
    <property type="match status" value="1"/>
</dbReference>
<dbReference type="PANTHER" id="PTHR11538:SF40">
    <property type="entry name" value="PHENYLALANINE--TRNA LIGASE ALPHA SUBUNIT"/>
    <property type="match status" value="1"/>
</dbReference>
<keyword evidence="2" id="KW-0436">Ligase</keyword>
<dbReference type="PROSITE" id="PS50862">
    <property type="entry name" value="AA_TRNA_LIGASE_II"/>
    <property type="match status" value="1"/>
</dbReference>
<dbReference type="Pfam" id="PF01409">
    <property type="entry name" value="tRNA-synt_2d"/>
    <property type="match status" value="2"/>
</dbReference>
<keyword evidence="5" id="KW-0648">Protein biosynthesis</keyword>
<dbReference type="SUPFAM" id="SSF55681">
    <property type="entry name" value="Class II aaRS and biotin synthetases"/>
    <property type="match status" value="2"/>
</dbReference>
<evidence type="ECO:0000256" key="5">
    <source>
        <dbReference type="ARBA" id="ARBA00022917"/>
    </source>
</evidence>
<evidence type="ECO:0000256" key="4">
    <source>
        <dbReference type="ARBA" id="ARBA00022840"/>
    </source>
</evidence>
<feature type="domain" description="Aminoacyl-transfer RNA synthetases class-II family profile" evidence="8">
    <location>
        <begin position="403"/>
        <end position="547"/>
    </location>
</feature>
<dbReference type="OrthoDB" id="238316at2759"/>
<dbReference type="CDD" id="cd00496">
    <property type="entry name" value="PheRS_alpha_core"/>
    <property type="match status" value="1"/>
</dbReference>
<accession>A0A067QPT1</accession>
<gene>
    <name evidence="9" type="ORF">JAAARDRAFT_167138</name>
</gene>